<evidence type="ECO:0000313" key="20">
    <source>
        <dbReference type="Proteomes" id="UP000604046"/>
    </source>
</evidence>
<dbReference type="SMART" id="SM00184">
    <property type="entry name" value="RING"/>
    <property type="match status" value="1"/>
</dbReference>
<sequence length="303" mass="33671">MKDDRINRVILVVGETGTGKSTIVNMLYNQDSSVSCCQQPCQTGATASSVTKASAMHLNIRTGWLHVDTVGVGDPDLQTPDILDNIRKFIRDTSLGVHAVVVVMKMGRVSQGTRANMRLLEHLFHAEGVKSNGLLLLTHWQGELGEEDKDLEEWMGEDKQIIDLVGRFNQVVLTNNQIRGRAAYPECREQCLRKRRSFIDCQEAKIKARAVGLWEVFQDIVSSFFHSLAGHVLSLQGLVVGSHNLPTFCGECAVCLEQTELSTACKLSCNHSFHERCLEGLTHCPICRAEVTDVLSIFSLLDY</sequence>
<keyword evidence="10" id="KW-1002">Plastid outer membrane</keyword>
<evidence type="ECO:0000259" key="18">
    <source>
        <dbReference type="PROSITE" id="PS50089"/>
    </source>
</evidence>
<evidence type="ECO:0000256" key="7">
    <source>
        <dbReference type="ARBA" id="ARBA00022723"/>
    </source>
</evidence>
<evidence type="ECO:0000256" key="8">
    <source>
        <dbReference type="ARBA" id="ARBA00022741"/>
    </source>
</evidence>
<evidence type="ECO:0000256" key="12">
    <source>
        <dbReference type="ARBA" id="ARBA00022927"/>
    </source>
</evidence>
<keyword evidence="17" id="KW-0862">Zinc</keyword>
<dbReference type="GO" id="GO:0016787">
    <property type="term" value="F:hydrolase activity"/>
    <property type="evidence" value="ECO:0007669"/>
    <property type="project" value="UniProtKB-KW"/>
</dbReference>
<dbReference type="Gene3D" id="3.40.50.300">
    <property type="entry name" value="P-loop containing nucleotide triphosphate hydrolases"/>
    <property type="match status" value="1"/>
</dbReference>
<evidence type="ECO:0000256" key="15">
    <source>
        <dbReference type="ARBA" id="ARBA00023136"/>
    </source>
</evidence>
<evidence type="ECO:0000256" key="3">
    <source>
        <dbReference type="ARBA" id="ARBA00022448"/>
    </source>
</evidence>
<proteinExistence type="predicted"/>
<reference evidence="19" key="1">
    <citation type="submission" date="2021-02" db="EMBL/GenBank/DDBJ databases">
        <authorList>
            <person name="Dougan E. K."/>
            <person name="Rhodes N."/>
            <person name="Thang M."/>
            <person name="Chan C."/>
        </authorList>
    </citation>
    <scope>NUCLEOTIDE SEQUENCE</scope>
</reference>
<evidence type="ECO:0000256" key="6">
    <source>
        <dbReference type="ARBA" id="ARBA00022692"/>
    </source>
</evidence>
<dbReference type="InterPro" id="IPR013083">
    <property type="entry name" value="Znf_RING/FYVE/PHD"/>
</dbReference>
<dbReference type="AlphaFoldDB" id="A0A812PM21"/>
<dbReference type="GO" id="GO:0009707">
    <property type="term" value="C:chloroplast outer membrane"/>
    <property type="evidence" value="ECO:0007669"/>
    <property type="project" value="UniProtKB-SubCell"/>
</dbReference>
<dbReference type="SUPFAM" id="SSF57850">
    <property type="entry name" value="RING/U-box"/>
    <property type="match status" value="1"/>
</dbReference>
<keyword evidence="12" id="KW-0653">Protein transport</keyword>
<keyword evidence="15" id="KW-0472">Membrane</keyword>
<keyword evidence="11" id="KW-0460">Magnesium</keyword>
<keyword evidence="8" id="KW-0547">Nucleotide-binding</keyword>
<accession>A0A812PM21</accession>
<dbReference type="GO" id="GO:0005525">
    <property type="term" value="F:GTP binding"/>
    <property type="evidence" value="ECO:0007669"/>
    <property type="project" value="UniProtKB-KW"/>
</dbReference>
<dbReference type="PANTHER" id="PTHR10903">
    <property type="entry name" value="GTPASE, IMAP FAMILY MEMBER-RELATED"/>
    <property type="match status" value="1"/>
</dbReference>
<keyword evidence="9" id="KW-0378">Hydrolase</keyword>
<dbReference type="SUPFAM" id="SSF52540">
    <property type="entry name" value="P-loop containing nucleoside triphosphate hydrolases"/>
    <property type="match status" value="1"/>
</dbReference>
<evidence type="ECO:0000256" key="4">
    <source>
        <dbReference type="ARBA" id="ARBA00022528"/>
    </source>
</evidence>
<evidence type="ECO:0000256" key="1">
    <source>
        <dbReference type="ARBA" id="ARBA00001946"/>
    </source>
</evidence>
<organism evidence="19 20">
    <name type="scientific">Symbiodinium natans</name>
    <dbReference type="NCBI Taxonomy" id="878477"/>
    <lineage>
        <taxon>Eukaryota</taxon>
        <taxon>Sar</taxon>
        <taxon>Alveolata</taxon>
        <taxon>Dinophyceae</taxon>
        <taxon>Suessiales</taxon>
        <taxon>Symbiodiniaceae</taxon>
        <taxon>Symbiodinium</taxon>
    </lineage>
</organism>
<keyword evidence="17" id="KW-0863">Zinc-finger</keyword>
<keyword evidence="7" id="KW-0479">Metal-binding</keyword>
<dbReference type="GO" id="GO:0008270">
    <property type="term" value="F:zinc ion binding"/>
    <property type="evidence" value="ECO:0007669"/>
    <property type="project" value="UniProtKB-KW"/>
</dbReference>
<keyword evidence="20" id="KW-1185">Reference proteome</keyword>
<keyword evidence="14" id="KW-0342">GTP-binding</keyword>
<dbReference type="Proteomes" id="UP000604046">
    <property type="component" value="Unassembled WGS sequence"/>
</dbReference>
<dbReference type="Pfam" id="PF04548">
    <property type="entry name" value="AIG1"/>
    <property type="match status" value="1"/>
</dbReference>
<evidence type="ECO:0000256" key="10">
    <source>
        <dbReference type="ARBA" id="ARBA00022805"/>
    </source>
</evidence>
<protein>
    <submittedName>
        <fullName evidence="19">Gimap4 protein</fullName>
    </submittedName>
</protein>
<dbReference type="InterPro" id="IPR027417">
    <property type="entry name" value="P-loop_NTPase"/>
</dbReference>
<evidence type="ECO:0000256" key="2">
    <source>
        <dbReference type="ARBA" id="ARBA00004167"/>
    </source>
</evidence>
<keyword evidence="6" id="KW-0812">Transmembrane</keyword>
<dbReference type="EMBL" id="CAJNDS010002122">
    <property type="protein sequence ID" value="CAE7339251.1"/>
    <property type="molecule type" value="Genomic_DNA"/>
</dbReference>
<dbReference type="OrthoDB" id="1925699at2759"/>
<dbReference type="PROSITE" id="PS50089">
    <property type="entry name" value="ZF_RING_2"/>
    <property type="match status" value="1"/>
</dbReference>
<dbReference type="InterPro" id="IPR006703">
    <property type="entry name" value="G_AIG1"/>
</dbReference>
<dbReference type="InterPro" id="IPR025662">
    <property type="entry name" value="Sigma_54_int_dom_ATP-bd_1"/>
</dbReference>
<comment type="cofactor">
    <cofactor evidence="1">
        <name>Mg(2+)</name>
        <dbReference type="ChEBI" id="CHEBI:18420"/>
    </cofactor>
</comment>
<evidence type="ECO:0000256" key="9">
    <source>
        <dbReference type="ARBA" id="ARBA00022801"/>
    </source>
</evidence>
<feature type="domain" description="RING-type" evidence="18">
    <location>
        <begin position="252"/>
        <end position="288"/>
    </location>
</feature>
<keyword evidence="5" id="KW-0934">Plastid</keyword>
<evidence type="ECO:0000256" key="14">
    <source>
        <dbReference type="ARBA" id="ARBA00023134"/>
    </source>
</evidence>
<evidence type="ECO:0000256" key="11">
    <source>
        <dbReference type="ARBA" id="ARBA00022842"/>
    </source>
</evidence>
<comment type="caution">
    <text evidence="19">The sequence shown here is derived from an EMBL/GenBank/DDBJ whole genome shotgun (WGS) entry which is preliminary data.</text>
</comment>
<gene>
    <name evidence="19" type="primary">Gimap4</name>
    <name evidence="19" type="ORF">SNAT2548_LOCUS17753</name>
</gene>
<dbReference type="GO" id="GO:0015031">
    <property type="term" value="P:protein transport"/>
    <property type="evidence" value="ECO:0007669"/>
    <property type="project" value="UniProtKB-KW"/>
</dbReference>
<dbReference type="PROSITE" id="PS00675">
    <property type="entry name" value="SIGMA54_INTERACT_1"/>
    <property type="match status" value="1"/>
</dbReference>
<comment type="subcellular location">
    <subcellularLocation>
        <location evidence="2">Membrane</location>
        <topology evidence="2">Single-pass membrane protein</topology>
    </subcellularLocation>
    <subcellularLocation>
        <location evidence="16">Plastid</location>
        <location evidence="16">Chloroplast outer membrane</location>
    </subcellularLocation>
</comment>
<dbReference type="PANTHER" id="PTHR10903:SF135">
    <property type="entry name" value="TRANSLOCASE OF CHLOROPLAST 120, CHLOROPLASTIC-RELATED"/>
    <property type="match status" value="1"/>
</dbReference>
<evidence type="ECO:0000256" key="13">
    <source>
        <dbReference type="ARBA" id="ARBA00022989"/>
    </source>
</evidence>
<dbReference type="InterPro" id="IPR045058">
    <property type="entry name" value="GIMA/IAN/Toc"/>
</dbReference>
<dbReference type="InterPro" id="IPR001841">
    <property type="entry name" value="Znf_RING"/>
</dbReference>
<keyword evidence="4" id="KW-0150">Chloroplast</keyword>
<evidence type="ECO:0000256" key="16">
    <source>
        <dbReference type="ARBA" id="ARBA00024013"/>
    </source>
</evidence>
<keyword evidence="13" id="KW-1133">Transmembrane helix</keyword>
<dbReference type="Gene3D" id="3.30.40.10">
    <property type="entry name" value="Zinc/RING finger domain, C3HC4 (zinc finger)"/>
    <property type="match status" value="1"/>
</dbReference>
<name>A0A812PM21_9DINO</name>
<evidence type="ECO:0000256" key="17">
    <source>
        <dbReference type="PROSITE-ProRule" id="PRU00175"/>
    </source>
</evidence>
<keyword evidence="3" id="KW-0813">Transport</keyword>
<evidence type="ECO:0000313" key="19">
    <source>
        <dbReference type="EMBL" id="CAE7339251.1"/>
    </source>
</evidence>
<evidence type="ECO:0000256" key="5">
    <source>
        <dbReference type="ARBA" id="ARBA00022640"/>
    </source>
</evidence>